<dbReference type="InterPro" id="IPR036968">
    <property type="entry name" value="Enolpyruvate_Tfrase_sf"/>
</dbReference>
<feature type="active site" description="Proton acceptor" evidence="7">
    <location>
        <position position="315"/>
    </location>
</feature>
<dbReference type="PANTHER" id="PTHR21090:SF5">
    <property type="entry name" value="PENTAFUNCTIONAL AROM POLYPEPTIDE"/>
    <property type="match status" value="1"/>
</dbReference>
<feature type="binding site" evidence="7">
    <location>
        <position position="387"/>
    </location>
    <ligand>
        <name>phosphoenolpyruvate</name>
        <dbReference type="ChEBI" id="CHEBI:58702"/>
    </ligand>
</feature>
<feature type="binding site" evidence="7">
    <location>
        <position position="95"/>
    </location>
    <ligand>
        <name>phosphoenolpyruvate</name>
        <dbReference type="ChEBI" id="CHEBI:58702"/>
    </ligand>
</feature>
<evidence type="ECO:0000256" key="5">
    <source>
        <dbReference type="ARBA" id="ARBA00023141"/>
    </source>
</evidence>
<feature type="binding site" evidence="7">
    <location>
        <position position="167"/>
    </location>
    <ligand>
        <name>3-phosphoshikimate</name>
        <dbReference type="ChEBI" id="CHEBI:145989"/>
    </ligand>
</feature>
<feature type="binding site" evidence="7">
    <location>
        <position position="169"/>
    </location>
    <ligand>
        <name>phosphoenolpyruvate</name>
        <dbReference type="ChEBI" id="CHEBI:58702"/>
    </ligand>
</feature>
<comment type="catalytic activity">
    <reaction evidence="6">
        <text>3-phosphoshikimate + phosphoenolpyruvate = 5-O-(1-carboxyvinyl)-3-phosphoshikimate + phosphate</text>
        <dbReference type="Rhea" id="RHEA:21256"/>
        <dbReference type="ChEBI" id="CHEBI:43474"/>
        <dbReference type="ChEBI" id="CHEBI:57701"/>
        <dbReference type="ChEBI" id="CHEBI:58702"/>
        <dbReference type="ChEBI" id="CHEBI:145989"/>
        <dbReference type="EC" id="2.5.1.19"/>
    </reaction>
    <physiologicalReaction direction="left-to-right" evidence="6">
        <dbReference type="Rhea" id="RHEA:21257"/>
    </physiologicalReaction>
</comment>
<keyword evidence="5 7" id="KW-0057">Aromatic amino acid biosynthesis</keyword>
<feature type="binding site" evidence="7">
    <location>
        <position position="26"/>
    </location>
    <ligand>
        <name>3-phosphoshikimate</name>
        <dbReference type="ChEBI" id="CHEBI:145989"/>
    </ligand>
</feature>
<evidence type="ECO:0000256" key="3">
    <source>
        <dbReference type="ARBA" id="ARBA00022605"/>
    </source>
</evidence>
<gene>
    <name evidence="7 9" type="primary">aroA</name>
    <name evidence="9" type="ORF">CleRT_07460</name>
</gene>
<comment type="similarity">
    <text evidence="2 7">Belongs to the EPSP synthase family.</text>
</comment>
<comment type="subunit">
    <text evidence="7">Monomer.</text>
</comment>
<reference evidence="9 10" key="1">
    <citation type="journal article" date="2015" name="Genome Biol. Evol.">
        <title>Distinctive Genome Reduction Rates Revealed by Genomic Analyses of Two Coxiella-Like Endosymbionts in Ticks.</title>
        <authorList>
            <person name="Gottlieb Y."/>
            <person name="Lalzar I."/>
            <person name="Klasson L."/>
        </authorList>
    </citation>
    <scope>NUCLEOTIDE SEQUENCE [LARGE SCALE GENOMIC DNA]</scope>
    <source>
        <strain evidence="9 10">CRt</strain>
    </source>
</reference>
<evidence type="ECO:0000256" key="4">
    <source>
        <dbReference type="ARBA" id="ARBA00022679"/>
    </source>
</evidence>
<dbReference type="PROSITE" id="PS00885">
    <property type="entry name" value="EPSP_SYNTHASE_2"/>
    <property type="match status" value="1"/>
</dbReference>
<dbReference type="InterPro" id="IPR001986">
    <property type="entry name" value="Enolpyruvate_Tfrase_dom"/>
</dbReference>
<dbReference type="EMBL" id="CP011126">
    <property type="protein sequence ID" value="AKQ33566.1"/>
    <property type="molecule type" value="Genomic_DNA"/>
</dbReference>
<comment type="subcellular location">
    <subcellularLocation>
        <location evidence="7">Cytoplasm</location>
    </subcellularLocation>
</comment>
<dbReference type="HAMAP" id="MF_00210">
    <property type="entry name" value="EPSP_synth"/>
    <property type="match status" value="1"/>
</dbReference>
<feature type="binding site" evidence="7">
    <location>
        <position position="342"/>
    </location>
    <ligand>
        <name>3-phosphoshikimate</name>
        <dbReference type="ChEBI" id="CHEBI:145989"/>
    </ligand>
</feature>
<dbReference type="EC" id="2.5.1.19" evidence="7"/>
<evidence type="ECO:0000256" key="6">
    <source>
        <dbReference type="ARBA" id="ARBA00044633"/>
    </source>
</evidence>
<name>A0ABN4HQQ7_9COXI</name>
<feature type="binding site" evidence="7">
    <location>
        <position position="315"/>
    </location>
    <ligand>
        <name>3-phosphoshikimate</name>
        <dbReference type="ChEBI" id="CHEBI:145989"/>
    </ligand>
</feature>
<dbReference type="PROSITE" id="PS00104">
    <property type="entry name" value="EPSP_SYNTHASE_1"/>
    <property type="match status" value="1"/>
</dbReference>
<evidence type="ECO:0000313" key="10">
    <source>
        <dbReference type="Proteomes" id="UP000063965"/>
    </source>
</evidence>
<keyword evidence="4 7" id="KW-0808">Transferase</keyword>
<dbReference type="NCBIfam" id="TIGR01356">
    <property type="entry name" value="aroA"/>
    <property type="match status" value="1"/>
</dbReference>
<organism evidence="9 10">
    <name type="scientific">Candidatus Coxiella mudrowiae</name>
    <dbReference type="NCBI Taxonomy" id="2054173"/>
    <lineage>
        <taxon>Bacteria</taxon>
        <taxon>Pseudomonadati</taxon>
        <taxon>Pseudomonadota</taxon>
        <taxon>Gammaproteobacteria</taxon>
        <taxon>Legionellales</taxon>
        <taxon>Coxiellaceae</taxon>
        <taxon>Coxiella</taxon>
    </lineage>
</organism>
<feature type="binding site" evidence="7">
    <location>
        <position position="123"/>
    </location>
    <ligand>
        <name>phosphoenolpyruvate</name>
        <dbReference type="ChEBI" id="CHEBI:58702"/>
    </ligand>
</feature>
<evidence type="ECO:0000259" key="8">
    <source>
        <dbReference type="Pfam" id="PF00275"/>
    </source>
</evidence>
<dbReference type="SUPFAM" id="SSF55205">
    <property type="entry name" value="EPT/RTPC-like"/>
    <property type="match status" value="1"/>
</dbReference>
<comment type="function">
    <text evidence="7">Catalyzes the transfer of the enolpyruvyl moiety of phosphoenolpyruvate (PEP) to the 5-hydroxyl of shikimate-3-phosphate (S3P) to produce enolpyruvyl shikimate-3-phosphate and inorganic phosphate.</text>
</comment>
<dbReference type="InterPro" id="IPR023193">
    <property type="entry name" value="EPSP_synthase_CS"/>
</dbReference>
<dbReference type="PIRSF" id="PIRSF000505">
    <property type="entry name" value="EPSPS"/>
    <property type="match status" value="1"/>
</dbReference>
<keyword evidence="7" id="KW-0963">Cytoplasm</keyword>
<dbReference type="PANTHER" id="PTHR21090">
    <property type="entry name" value="AROM/DEHYDROQUINATE SYNTHASE"/>
    <property type="match status" value="1"/>
</dbReference>
<keyword evidence="3 7" id="KW-0028">Amino-acid biosynthesis</keyword>
<evidence type="ECO:0000313" key="9">
    <source>
        <dbReference type="EMBL" id="AKQ33566.1"/>
    </source>
</evidence>
<dbReference type="InterPro" id="IPR013792">
    <property type="entry name" value="RNA3'P_cycl/enolpyr_Trfase_a/b"/>
</dbReference>
<keyword evidence="10" id="KW-1185">Reference proteome</keyword>
<comment type="pathway">
    <text evidence="1 7">Metabolic intermediate biosynthesis; chorismate biosynthesis; chorismate from D-erythrose 4-phosphate and phosphoenolpyruvate: step 6/7.</text>
</comment>
<feature type="domain" description="Enolpyruvate transferase" evidence="8">
    <location>
        <begin position="8"/>
        <end position="420"/>
    </location>
</feature>
<feature type="binding site" evidence="7">
    <location>
        <position position="346"/>
    </location>
    <ligand>
        <name>phosphoenolpyruvate</name>
        <dbReference type="ChEBI" id="CHEBI:58702"/>
    </ligand>
</feature>
<feature type="binding site" evidence="7">
    <location>
        <position position="21"/>
    </location>
    <ligand>
        <name>phosphoenolpyruvate</name>
        <dbReference type="ChEBI" id="CHEBI:58702"/>
    </ligand>
</feature>
<dbReference type="Pfam" id="PF00275">
    <property type="entry name" value="EPSP_synthase"/>
    <property type="match status" value="1"/>
</dbReference>
<comment type="caution">
    <text evidence="7">Lacks conserved residue(s) required for the propagation of feature annotation.</text>
</comment>
<feature type="binding site" evidence="7">
    <location>
        <position position="169"/>
    </location>
    <ligand>
        <name>3-phosphoshikimate</name>
        <dbReference type="ChEBI" id="CHEBI:145989"/>
    </ligand>
</feature>
<dbReference type="Proteomes" id="UP000063965">
    <property type="component" value="Chromosome"/>
</dbReference>
<feature type="binding site" evidence="7">
    <location>
        <position position="21"/>
    </location>
    <ligand>
        <name>3-phosphoshikimate</name>
        <dbReference type="ChEBI" id="CHEBI:145989"/>
    </ligand>
</feature>
<dbReference type="CDD" id="cd01556">
    <property type="entry name" value="EPSP_synthase"/>
    <property type="match status" value="1"/>
</dbReference>
<evidence type="ECO:0000256" key="2">
    <source>
        <dbReference type="ARBA" id="ARBA00009948"/>
    </source>
</evidence>
<dbReference type="Gene3D" id="3.65.10.10">
    <property type="entry name" value="Enolpyruvate transferase domain"/>
    <property type="match status" value="2"/>
</dbReference>
<dbReference type="InterPro" id="IPR006264">
    <property type="entry name" value="EPSP_synthase"/>
</dbReference>
<sequence>MDYYIIASNNLNGEICVPGDKSISHRVVILSAISEGRTQVNGFLMGADNLATISAFQKMGVTIEVIEDENILLVDGVGKDGLTAPPDVIDCGNSGTAIRLLTGLLAGQSFTTTLTGDQSLRRRPMKFIIDPLVQMGGKIESAENVPPLKISGNSNLKGIHYHLPIASAQVKSCLLLAGLYAQGETCITERVPSRDHTERLLTHFNYPVRVENLRTCLYGGGILKARDISIPGDISSAAFFIVAATITPGSSVCLRQVGLNPTRLGIINLLKMMGANIEIVTHQEKNGEPVGDICVRYAPLDGIEIPQEQVSLAIDEFPILLIAAAAARGQTVLRGAKELRVKETDRIAAMAEGLQKLGIKVESLPDGLIVQGGKFQGGTIFSYDDHRIAMAFAIAGTVAKAPVRIHNCKNVKTSFPNFVELANEIGMELKVL</sequence>
<protein>
    <recommendedName>
        <fullName evidence="7">3-phosphoshikimate 1-carboxyvinyltransferase</fullName>
        <ecNumber evidence="7">2.5.1.19</ecNumber>
    </recommendedName>
    <alternativeName>
        <fullName evidence="7">5-enolpyruvylshikimate-3-phosphate synthase</fullName>
        <shortName evidence="7">EPSP synthase</shortName>
        <shortName evidence="7">EPSPS</shortName>
    </alternativeName>
</protein>
<proteinExistence type="inferred from homology"/>
<feature type="binding site" evidence="7">
    <location>
        <position position="22"/>
    </location>
    <ligand>
        <name>3-phosphoshikimate</name>
        <dbReference type="ChEBI" id="CHEBI:145989"/>
    </ligand>
</feature>
<evidence type="ECO:0000256" key="1">
    <source>
        <dbReference type="ARBA" id="ARBA00004811"/>
    </source>
</evidence>
<accession>A0ABN4HQQ7</accession>
<evidence type="ECO:0000256" key="7">
    <source>
        <dbReference type="HAMAP-Rule" id="MF_00210"/>
    </source>
</evidence>
<dbReference type="RefSeq" id="WP_048875158.1">
    <property type="nucleotide sequence ID" value="NZ_CP011126.1"/>
</dbReference>